<organism evidence="3">
    <name type="scientific">Phaeodactylum tricornutum</name>
    <name type="common">Diatom</name>
    <dbReference type="NCBI Taxonomy" id="2850"/>
    <lineage>
        <taxon>Eukaryota</taxon>
        <taxon>Sar</taxon>
        <taxon>Stramenopiles</taxon>
        <taxon>Ochrophyta</taxon>
        <taxon>Bacillariophyta</taxon>
        <taxon>Bacillariophyceae</taxon>
        <taxon>Bacillariophycidae</taxon>
        <taxon>Naviculales</taxon>
        <taxon>Phaeodactylaceae</taxon>
        <taxon>Phaeodactylum</taxon>
    </lineage>
</organism>
<gene>
    <name evidence="3" type="ORF">PTTT1_LOCUS50696</name>
</gene>
<evidence type="ECO:0000256" key="1">
    <source>
        <dbReference type="SAM" id="MobiDB-lite"/>
    </source>
</evidence>
<keyword evidence="2" id="KW-0812">Transmembrane</keyword>
<name>A0A8J9SJ00_PHATR</name>
<evidence type="ECO:0000256" key="2">
    <source>
        <dbReference type="SAM" id="Phobius"/>
    </source>
</evidence>
<reference evidence="3" key="1">
    <citation type="submission" date="2022-02" db="EMBL/GenBank/DDBJ databases">
        <authorList>
            <person name="Giguere J D."/>
        </authorList>
    </citation>
    <scope>NUCLEOTIDE SEQUENCE</scope>
    <source>
        <strain evidence="3">CCAP 1055/1</strain>
    </source>
</reference>
<keyword evidence="2" id="KW-0472">Membrane</keyword>
<protein>
    <submittedName>
        <fullName evidence="3">Uncharacterized protein</fullName>
    </submittedName>
</protein>
<accession>A0A8J9SJ00</accession>
<keyword evidence="2" id="KW-1133">Transmembrane helix</keyword>
<feature type="region of interest" description="Disordered" evidence="1">
    <location>
        <begin position="1"/>
        <end position="42"/>
    </location>
</feature>
<evidence type="ECO:0000313" key="3">
    <source>
        <dbReference type="EMBL" id="CAG9293168.1"/>
    </source>
</evidence>
<dbReference type="Proteomes" id="UP000836788">
    <property type="component" value="Chromosome 7"/>
</dbReference>
<proteinExistence type="predicted"/>
<dbReference type="AlphaFoldDB" id="A0A8J9SJ00"/>
<feature type="transmembrane region" description="Helical" evidence="2">
    <location>
        <begin position="208"/>
        <end position="229"/>
    </location>
</feature>
<sequence length="335" mass="37104">MSLRPQAFGADTSNSSMSNGNHVLTDASEGSASDEAQPLKVRTGNGRDPFFLLVDTLPKMNSKTLLRDFQRFLLFLFPLRELKVGPAMRNTTFANLLSEGRTSTTHVIRIMSRAHTPARLNLCFLFFFHTGQAARVPSLSSSERVNVPVGHWRDSIWDIFRLGYCHSSMWTSCCCTLVGAGQVATRLHLTYRGEPGRPSVTSLAFRKLVSIVLSFWVTRLIMLMIITVLDPNVDSLEWVEPPTSYYVFCAIDDLLAYIYLGFTVLVLRNLRSHVRSAYAIPEEGYCVGGCEDTCCSLTCPCLVIGQLLRHTADYESYGARGCSATGLVGHAPSIV</sequence>
<feature type="compositionally biased region" description="Polar residues" evidence="1">
    <location>
        <begin position="11"/>
        <end position="22"/>
    </location>
</feature>
<feature type="transmembrane region" description="Helical" evidence="2">
    <location>
        <begin position="245"/>
        <end position="267"/>
    </location>
</feature>
<dbReference type="EMBL" id="OU594948">
    <property type="protein sequence ID" value="CAG9293168.1"/>
    <property type="molecule type" value="Genomic_DNA"/>
</dbReference>